<feature type="domain" description="C2H2-type" evidence="9">
    <location>
        <begin position="1009"/>
        <end position="1036"/>
    </location>
</feature>
<evidence type="ECO:0000256" key="1">
    <source>
        <dbReference type="ARBA" id="ARBA00004123"/>
    </source>
</evidence>
<dbReference type="InterPro" id="IPR036236">
    <property type="entry name" value="Znf_C2H2_sf"/>
</dbReference>
<name>A0A7R9GFJ6_9CRUS</name>
<dbReference type="PROSITE" id="PS00028">
    <property type="entry name" value="ZINC_FINGER_C2H2_1"/>
    <property type="match status" value="8"/>
</dbReference>
<evidence type="ECO:0000259" key="9">
    <source>
        <dbReference type="PROSITE" id="PS50157"/>
    </source>
</evidence>
<feature type="compositionally biased region" description="Polar residues" evidence="8">
    <location>
        <begin position="457"/>
        <end position="467"/>
    </location>
</feature>
<keyword evidence="3" id="KW-0677">Repeat</keyword>
<dbReference type="FunFam" id="3.30.160.60:FF:000624">
    <property type="entry name" value="zinc finger protein 697"/>
    <property type="match status" value="1"/>
</dbReference>
<dbReference type="Pfam" id="PF07716">
    <property type="entry name" value="bZIP_2"/>
    <property type="match status" value="1"/>
</dbReference>
<keyword evidence="6" id="KW-0539">Nucleus</keyword>
<feature type="compositionally biased region" description="Basic and acidic residues" evidence="8">
    <location>
        <begin position="378"/>
        <end position="391"/>
    </location>
</feature>
<evidence type="ECO:0000256" key="3">
    <source>
        <dbReference type="ARBA" id="ARBA00022737"/>
    </source>
</evidence>
<feature type="region of interest" description="Disordered" evidence="8">
    <location>
        <begin position="378"/>
        <end position="406"/>
    </location>
</feature>
<dbReference type="CDD" id="cd14709">
    <property type="entry name" value="bZIP_CREBL2"/>
    <property type="match status" value="1"/>
</dbReference>
<dbReference type="Pfam" id="PF00096">
    <property type="entry name" value="zf-C2H2"/>
    <property type="match status" value="7"/>
</dbReference>
<dbReference type="OrthoDB" id="40579at2759"/>
<feature type="compositionally biased region" description="Acidic residues" evidence="8">
    <location>
        <begin position="482"/>
        <end position="498"/>
    </location>
</feature>
<protein>
    <recommendedName>
        <fullName evidence="9">C2H2-type domain-containing protein</fullName>
    </recommendedName>
</protein>
<dbReference type="GO" id="GO:0000977">
    <property type="term" value="F:RNA polymerase II transcription regulatory region sequence-specific DNA binding"/>
    <property type="evidence" value="ECO:0007669"/>
    <property type="project" value="TreeGrafter"/>
</dbReference>
<accession>A0A7R9GFJ6</accession>
<dbReference type="FunFam" id="3.30.160.60:FF:002343">
    <property type="entry name" value="Zinc finger protein 33A"/>
    <property type="match status" value="1"/>
</dbReference>
<evidence type="ECO:0000313" key="11">
    <source>
        <dbReference type="Proteomes" id="UP000678499"/>
    </source>
</evidence>
<dbReference type="InterPro" id="IPR046347">
    <property type="entry name" value="bZIP_sf"/>
</dbReference>
<feature type="domain" description="C2H2-type" evidence="9">
    <location>
        <begin position="771"/>
        <end position="801"/>
    </location>
</feature>
<evidence type="ECO:0000256" key="7">
    <source>
        <dbReference type="PROSITE-ProRule" id="PRU00042"/>
    </source>
</evidence>
<organism evidence="10">
    <name type="scientific">Notodromas monacha</name>
    <dbReference type="NCBI Taxonomy" id="399045"/>
    <lineage>
        <taxon>Eukaryota</taxon>
        <taxon>Metazoa</taxon>
        <taxon>Ecdysozoa</taxon>
        <taxon>Arthropoda</taxon>
        <taxon>Crustacea</taxon>
        <taxon>Oligostraca</taxon>
        <taxon>Ostracoda</taxon>
        <taxon>Podocopa</taxon>
        <taxon>Podocopida</taxon>
        <taxon>Cypridocopina</taxon>
        <taxon>Cypridoidea</taxon>
        <taxon>Cyprididae</taxon>
        <taxon>Notodromas</taxon>
    </lineage>
</organism>
<feature type="region of interest" description="Disordered" evidence="8">
    <location>
        <begin position="57"/>
        <end position="89"/>
    </location>
</feature>
<feature type="domain" description="C2H2-type" evidence="9">
    <location>
        <begin position="981"/>
        <end position="1008"/>
    </location>
</feature>
<feature type="compositionally biased region" description="Polar residues" evidence="8">
    <location>
        <begin position="8"/>
        <end position="22"/>
    </location>
</feature>
<dbReference type="InterPro" id="IPR013087">
    <property type="entry name" value="Znf_C2H2_type"/>
</dbReference>
<dbReference type="AlphaFoldDB" id="A0A7R9GFJ6"/>
<sequence length="1108" mass="123972">MEVDDENSNSGSPDSKPPSSYLNVSDGISIVEEIIGADGSWFLADGVSPETAYLTSRTTALSTSPSGIGDSASPRKSGSRKSSTSLNSGVRGRLMTKTLNYWTGPPVVYEKLERSRQSARECRARKKLRYQYLEELVTSREKAINSLRQELDVYRKVAKEIDEGRIPDGVMELIKGNVKTEDPMKGMGTIKLGKGSDCSGNASFEIRHTFSWSILNRDIFEHAMILILFVGSSVLKMSARDLHCFVCSDYEEGGSDEYAFIPIFGQATECTSTELVEKLGSILGIVMPCDGDIVPSLCVRCYNLINDIDGLEVKLREDIYDLRMLYQNGVDARRLGVKIKRDNETFWGDIREENGQSFMPISGLDGAALDQLTLRSAERVETSAEKQSKSDDVEDSPSVPCDAKDTIIEHVKVEHEDVRARDTFEAEIDDSEPSTSSRKPQLASMEHSVKKKLVLGGSTQSSRFPSSQDEDMSMLPAWSGDDFSDEEDDDEDDMEETVMIENPRRFRRDDEPDEGSSGGGGGGGKDDSVHDAQDVPSRDGGSSKDANDRNPSGSSSSVTKTAPLAVRTEGIFNSRMPSHMIAPGRLKTLIVREDVKVASIQHNLRHATSTRYAYACNICNKKLKKRDAMEEHLRIHKVAAKVPFQLEKLDENEENSNPDHFTDLDGSMETSDVISVGNMQRILSQLCDVSGIGDNTQLFFNEPRSVLNTSNRGGLCDLCGMNTPNLYLHKRTVHPDVTMFRCSCCQNVFADERRYLEHVTKESRLGAGRKYVCPEEGCGEIFSRLGPWRSHIRNVHSDSRSACSKCGKVFYSSYAMVHEMKCIGRVEDYASPDDYHRRRITKRKRTNAFNPELFGLDKNENDLQFCPKCCRKVKNRYWLVVHMDKVHAPRPYQCGQCGKGFQRQDQLDIHIVCHTDKVAFRCEVCGKNLANPSSLKKHLSLHEGRQTKPHECDVCGKRFSGRDNLNVHVRGVHSTSDDLRYICDVCGKKFPILGWLKNHLRSHTNNRPYTCTHCKKSFKEPNKLRAHERLHTGEKPYVCSVCREGFIRAEGLKKHMLRVHQVDSSKMSYLLIEDTTQVFGSSSSSSSSKQGKLDEGEASAQPASPLIE</sequence>
<feature type="domain" description="C2H2-type" evidence="9">
    <location>
        <begin position="614"/>
        <end position="636"/>
    </location>
</feature>
<evidence type="ECO:0000256" key="2">
    <source>
        <dbReference type="ARBA" id="ARBA00022723"/>
    </source>
</evidence>
<keyword evidence="11" id="KW-1185">Reference proteome</keyword>
<dbReference type="PANTHER" id="PTHR24409">
    <property type="entry name" value="ZINC FINGER PROTEIN 142"/>
    <property type="match status" value="1"/>
</dbReference>
<feature type="compositionally biased region" description="Polar residues" evidence="8">
    <location>
        <begin position="549"/>
        <end position="560"/>
    </location>
</feature>
<dbReference type="Proteomes" id="UP000678499">
    <property type="component" value="Unassembled WGS sequence"/>
</dbReference>
<dbReference type="InterPro" id="IPR004827">
    <property type="entry name" value="bZIP"/>
</dbReference>
<reference evidence="10" key="1">
    <citation type="submission" date="2020-11" db="EMBL/GenBank/DDBJ databases">
        <authorList>
            <person name="Tran Van P."/>
        </authorList>
    </citation>
    <scope>NUCLEOTIDE SEQUENCE</scope>
</reference>
<dbReference type="EMBL" id="OA883398">
    <property type="protein sequence ID" value="CAD7278788.1"/>
    <property type="molecule type" value="Genomic_DNA"/>
</dbReference>
<feature type="region of interest" description="Disordered" evidence="8">
    <location>
        <begin position="418"/>
        <end position="562"/>
    </location>
</feature>
<dbReference type="PANTHER" id="PTHR24409:SF425">
    <property type="entry name" value="IP01295P"/>
    <property type="match status" value="1"/>
</dbReference>
<keyword evidence="5" id="KW-0862">Zinc</keyword>
<feature type="compositionally biased region" description="Polar residues" evidence="8">
    <location>
        <begin position="57"/>
        <end position="66"/>
    </location>
</feature>
<dbReference type="Gene3D" id="3.30.160.60">
    <property type="entry name" value="Classic Zinc Finger"/>
    <property type="match status" value="7"/>
</dbReference>
<proteinExistence type="predicted"/>
<dbReference type="GO" id="GO:0008270">
    <property type="term" value="F:zinc ion binding"/>
    <property type="evidence" value="ECO:0007669"/>
    <property type="project" value="UniProtKB-KW"/>
</dbReference>
<dbReference type="SMART" id="SM00355">
    <property type="entry name" value="ZnF_C2H2"/>
    <property type="match status" value="11"/>
</dbReference>
<dbReference type="SUPFAM" id="SSF57959">
    <property type="entry name" value="Leucine zipper domain"/>
    <property type="match status" value="1"/>
</dbReference>
<gene>
    <name evidence="10" type="ORF">NMOB1V02_LOCUS6485</name>
</gene>
<keyword evidence="2" id="KW-0479">Metal-binding</keyword>
<dbReference type="EMBL" id="CAJPEX010001361">
    <property type="protein sequence ID" value="CAG0918940.1"/>
    <property type="molecule type" value="Genomic_DNA"/>
</dbReference>
<evidence type="ECO:0000313" key="10">
    <source>
        <dbReference type="EMBL" id="CAD7278788.1"/>
    </source>
</evidence>
<feature type="domain" description="C2H2-type" evidence="9">
    <location>
        <begin position="950"/>
        <end position="978"/>
    </location>
</feature>
<feature type="domain" description="C2H2-type" evidence="9">
    <location>
        <begin position="892"/>
        <end position="919"/>
    </location>
</feature>
<feature type="domain" description="C2H2-type" evidence="9">
    <location>
        <begin position="920"/>
        <end position="947"/>
    </location>
</feature>
<dbReference type="GO" id="GO:0000981">
    <property type="term" value="F:DNA-binding transcription factor activity, RNA polymerase II-specific"/>
    <property type="evidence" value="ECO:0007669"/>
    <property type="project" value="TreeGrafter"/>
</dbReference>
<dbReference type="GO" id="GO:0005634">
    <property type="term" value="C:nucleus"/>
    <property type="evidence" value="ECO:0007669"/>
    <property type="project" value="UniProtKB-SubCell"/>
</dbReference>
<dbReference type="GO" id="GO:0048598">
    <property type="term" value="P:embryonic morphogenesis"/>
    <property type="evidence" value="ECO:0007669"/>
    <property type="project" value="UniProtKB-ARBA"/>
</dbReference>
<dbReference type="FunFam" id="3.30.160.60:FF:000145">
    <property type="entry name" value="Zinc finger protein 574"/>
    <property type="match status" value="1"/>
</dbReference>
<evidence type="ECO:0000256" key="5">
    <source>
        <dbReference type="ARBA" id="ARBA00022833"/>
    </source>
</evidence>
<evidence type="ECO:0000256" key="8">
    <source>
        <dbReference type="SAM" id="MobiDB-lite"/>
    </source>
</evidence>
<comment type="subcellular location">
    <subcellularLocation>
        <location evidence="1">Nucleus</location>
    </subcellularLocation>
</comment>
<feature type="region of interest" description="Disordered" evidence="8">
    <location>
        <begin position="1079"/>
        <end position="1108"/>
    </location>
</feature>
<dbReference type="PROSITE" id="PS50157">
    <property type="entry name" value="ZINC_FINGER_C2H2_2"/>
    <property type="match status" value="8"/>
</dbReference>
<feature type="compositionally biased region" description="Polar residues" evidence="8">
    <location>
        <begin position="74"/>
        <end position="88"/>
    </location>
</feature>
<dbReference type="SUPFAM" id="SSF57667">
    <property type="entry name" value="beta-beta-alpha zinc fingers"/>
    <property type="match status" value="4"/>
</dbReference>
<feature type="domain" description="C2H2-type" evidence="9">
    <location>
        <begin position="1037"/>
        <end position="1065"/>
    </location>
</feature>
<feature type="compositionally biased region" description="Basic and acidic residues" evidence="8">
    <location>
        <begin position="524"/>
        <end position="548"/>
    </location>
</feature>
<evidence type="ECO:0000256" key="6">
    <source>
        <dbReference type="ARBA" id="ARBA00023242"/>
    </source>
</evidence>
<dbReference type="FunFam" id="3.30.160.60:FF:000100">
    <property type="entry name" value="Zinc finger 45-like"/>
    <property type="match status" value="1"/>
</dbReference>
<feature type="region of interest" description="Disordered" evidence="8">
    <location>
        <begin position="1"/>
        <end position="22"/>
    </location>
</feature>
<evidence type="ECO:0000256" key="4">
    <source>
        <dbReference type="ARBA" id="ARBA00022771"/>
    </source>
</evidence>
<keyword evidence="4 7" id="KW-0863">Zinc-finger</keyword>